<dbReference type="InterPro" id="IPR004360">
    <property type="entry name" value="Glyas_Fos-R_dOase_dom"/>
</dbReference>
<evidence type="ECO:0000256" key="5">
    <source>
        <dbReference type="ARBA" id="ARBA00022964"/>
    </source>
</evidence>
<comment type="similarity">
    <text evidence="2 8">Belongs to the extradiol ring-cleavage dioxygenase family.</text>
</comment>
<sequence>MNYQSDMQLGTVALNITNLKSAVDFYKNTLGLTVLSENENYTDLGISEDTMPLIRLVEGATNNSNTDHAGLYHVAILLPTREALAQFVYHMATNNFEIGGAGDHLYSEAFYLNDPDGNGIEIYADRPYDTWDISESGMITSATNAVDVNDLLTEIKEPFWDGMPKGTIVGHVHLQVSDIAESRKFYHEILNFDIKTLIPRALFMSRGLYHHQIATNNWIGHQLDPRLTEDVGLIYYTMIFDNREQIIAKLVAGGYTINNKAAGVFVVDPNGITIKLEQSSKRT</sequence>
<evidence type="ECO:0000256" key="3">
    <source>
        <dbReference type="ARBA" id="ARBA00022723"/>
    </source>
</evidence>
<accession>A0A2X0SC92</accession>
<dbReference type="InterPro" id="IPR000486">
    <property type="entry name" value="Xdiol_ring_cleave_dOase_1/2"/>
</dbReference>
<evidence type="ECO:0000256" key="8">
    <source>
        <dbReference type="RuleBase" id="RU000683"/>
    </source>
</evidence>
<keyword evidence="6 8" id="KW-0560">Oxidoreductase</keyword>
<organism evidence="10 11">
    <name type="scientific">Brochothrix thermosphacta</name>
    <name type="common">Microbacterium thermosphactum</name>
    <dbReference type="NCBI Taxonomy" id="2756"/>
    <lineage>
        <taxon>Bacteria</taxon>
        <taxon>Bacillati</taxon>
        <taxon>Bacillota</taxon>
        <taxon>Bacilli</taxon>
        <taxon>Bacillales</taxon>
        <taxon>Listeriaceae</taxon>
        <taxon>Brochothrix</taxon>
    </lineage>
</organism>
<evidence type="ECO:0000256" key="1">
    <source>
        <dbReference type="ARBA" id="ARBA00001954"/>
    </source>
</evidence>
<dbReference type="InterPro" id="IPR029068">
    <property type="entry name" value="Glyas_Bleomycin-R_OHBP_Dase"/>
</dbReference>
<evidence type="ECO:0000313" key="10">
    <source>
        <dbReference type="EMBL" id="SPP30152.1"/>
    </source>
</evidence>
<keyword evidence="5 8" id="KW-0223">Dioxygenase</keyword>
<dbReference type="AlphaFoldDB" id="A0A2X0SC92"/>
<dbReference type="Proteomes" id="UP000270190">
    <property type="component" value="Unassembled WGS sequence"/>
</dbReference>
<protein>
    <submittedName>
        <fullName evidence="10">Glyoxalase family protein</fullName>
    </submittedName>
</protein>
<evidence type="ECO:0000256" key="4">
    <source>
        <dbReference type="ARBA" id="ARBA00022797"/>
    </source>
</evidence>
<dbReference type="InterPro" id="IPR037523">
    <property type="entry name" value="VOC_core"/>
</dbReference>
<keyword evidence="3" id="KW-0479">Metal-binding</keyword>
<gene>
    <name evidence="10" type="ORF">BTBSAS_70003</name>
</gene>
<dbReference type="RefSeq" id="WP_120488059.1">
    <property type="nucleotide sequence ID" value="NZ_CBCPKC010000006.1"/>
</dbReference>
<dbReference type="PANTHER" id="PTHR43279">
    <property type="entry name" value="CATECHOL-2,3-DIOXYGENASE"/>
    <property type="match status" value="1"/>
</dbReference>
<dbReference type="Pfam" id="PF00903">
    <property type="entry name" value="Glyoxalase"/>
    <property type="match status" value="2"/>
</dbReference>
<dbReference type="EMBL" id="OUNC01000067">
    <property type="protein sequence ID" value="SPP30152.1"/>
    <property type="molecule type" value="Genomic_DNA"/>
</dbReference>
<name>A0A2X0SC92_BROTH</name>
<keyword evidence="4 8" id="KW-0058">Aromatic hydrocarbons catabolism</keyword>
<evidence type="ECO:0000256" key="7">
    <source>
        <dbReference type="ARBA" id="ARBA00023004"/>
    </source>
</evidence>
<evidence type="ECO:0000256" key="6">
    <source>
        <dbReference type="ARBA" id="ARBA00023002"/>
    </source>
</evidence>
<proteinExistence type="inferred from homology"/>
<dbReference type="PROSITE" id="PS51819">
    <property type="entry name" value="VOC"/>
    <property type="match status" value="1"/>
</dbReference>
<dbReference type="Gene3D" id="3.10.180.10">
    <property type="entry name" value="2,3-Dihydroxybiphenyl 1,2-Dioxygenase, domain 1"/>
    <property type="match status" value="2"/>
</dbReference>
<dbReference type="GO" id="GO:0051213">
    <property type="term" value="F:dioxygenase activity"/>
    <property type="evidence" value="ECO:0007669"/>
    <property type="project" value="UniProtKB-KW"/>
</dbReference>
<dbReference type="GO" id="GO:0008198">
    <property type="term" value="F:ferrous iron binding"/>
    <property type="evidence" value="ECO:0007669"/>
    <property type="project" value="InterPro"/>
</dbReference>
<feature type="domain" description="VOC" evidence="9">
    <location>
        <begin position="8"/>
        <end position="125"/>
    </location>
</feature>
<evidence type="ECO:0000313" key="11">
    <source>
        <dbReference type="Proteomes" id="UP000270190"/>
    </source>
</evidence>
<dbReference type="PROSITE" id="PS00082">
    <property type="entry name" value="EXTRADIOL_DIOXYGENAS"/>
    <property type="match status" value="1"/>
</dbReference>
<reference evidence="11" key="1">
    <citation type="submission" date="2018-04" db="EMBL/GenBank/DDBJ databases">
        <authorList>
            <person name="Illikoud N."/>
        </authorList>
    </citation>
    <scope>NUCLEOTIDE SEQUENCE [LARGE SCALE GENOMIC DNA]</scope>
</reference>
<evidence type="ECO:0000256" key="2">
    <source>
        <dbReference type="ARBA" id="ARBA00008784"/>
    </source>
</evidence>
<comment type="cofactor">
    <cofactor evidence="1 8">
        <name>Fe(2+)</name>
        <dbReference type="ChEBI" id="CHEBI:29033"/>
    </cofactor>
</comment>
<dbReference type="SUPFAM" id="SSF54593">
    <property type="entry name" value="Glyoxalase/Bleomycin resistance protein/Dihydroxybiphenyl dioxygenase"/>
    <property type="match status" value="2"/>
</dbReference>
<keyword evidence="7 8" id="KW-0408">Iron</keyword>
<evidence type="ECO:0000259" key="9">
    <source>
        <dbReference type="PROSITE" id="PS51819"/>
    </source>
</evidence>
<dbReference type="PANTHER" id="PTHR43279:SF1">
    <property type="entry name" value="CATECHOL-2,3-DIOXYGENASE"/>
    <property type="match status" value="1"/>
</dbReference>